<dbReference type="KEGG" id="sei:SPC_1572"/>
<evidence type="ECO:0000313" key="1">
    <source>
        <dbReference type="EMBL" id="ACN45721.1"/>
    </source>
</evidence>
<dbReference type="EMBL" id="CP000857">
    <property type="protein sequence ID" value="ACN45721.1"/>
    <property type="molecule type" value="Genomic_DNA"/>
</dbReference>
<accession>C0Q102</accession>
<dbReference type="AlphaFoldDB" id="C0Q102"/>
<protein>
    <submittedName>
        <fullName evidence="1">Uncharacterized protein</fullName>
    </submittedName>
</protein>
<dbReference type="HOGENOM" id="CLU_3188837_0_0_6"/>
<organism evidence="1 2">
    <name type="scientific">Salmonella paratyphi C (strain RKS4594)</name>
    <dbReference type="NCBI Taxonomy" id="476213"/>
    <lineage>
        <taxon>Bacteria</taxon>
        <taxon>Pseudomonadati</taxon>
        <taxon>Pseudomonadota</taxon>
        <taxon>Gammaproteobacteria</taxon>
        <taxon>Enterobacterales</taxon>
        <taxon>Enterobacteriaceae</taxon>
        <taxon>Salmonella</taxon>
    </lineage>
</organism>
<reference evidence="1 2" key="1">
    <citation type="journal article" date="2009" name="PLoS ONE">
        <title>Salmonella paratyphi C: genetic divergence from Salmonella choleraesuis and pathogenic convergence with Salmonella typhi.</title>
        <authorList>
            <person name="Liu W.-Q."/>
            <person name="Feng Y."/>
            <person name="Wang Y."/>
            <person name="Zou Q.-H."/>
            <person name="Chen F."/>
            <person name="Guo J.-T."/>
            <person name="Peng Y.-H."/>
            <person name="Jin Y."/>
            <person name="Li Y.-G."/>
            <person name="Hu S.-N."/>
            <person name="Johnston R.N."/>
            <person name="Liu G.-R."/>
            <person name="Liu S.-L."/>
        </authorList>
    </citation>
    <scope>NUCLEOTIDE SEQUENCE [LARGE SCALE GENOMIC DNA]</scope>
    <source>
        <strain evidence="1 2">RKS4594</strain>
    </source>
</reference>
<proteinExistence type="predicted"/>
<evidence type="ECO:0000313" key="2">
    <source>
        <dbReference type="Proteomes" id="UP000001599"/>
    </source>
</evidence>
<sequence length="46" mass="5619">MYHCNYNIKVTLLSLVKKQNMFDVNIIQRFYEEVQIQNNSLHLLFD</sequence>
<name>C0Q102_SALPC</name>
<gene>
    <name evidence="1" type="ordered locus">SPC_1572</name>
</gene>
<dbReference type="Proteomes" id="UP000001599">
    <property type="component" value="Chromosome"/>
</dbReference>